<feature type="repeat" description="ANK" evidence="3">
    <location>
        <begin position="204"/>
        <end position="236"/>
    </location>
</feature>
<feature type="repeat" description="ANK" evidence="3">
    <location>
        <begin position="772"/>
        <end position="804"/>
    </location>
</feature>
<evidence type="ECO:0000256" key="2">
    <source>
        <dbReference type="ARBA" id="ARBA00023043"/>
    </source>
</evidence>
<dbReference type="SMART" id="SM00248">
    <property type="entry name" value="ANK"/>
    <property type="match status" value="20"/>
</dbReference>
<evidence type="ECO:0000313" key="4">
    <source>
        <dbReference type="EMBL" id="KAL3396651.1"/>
    </source>
</evidence>
<dbReference type="PANTHER" id="PTHR24198">
    <property type="entry name" value="ANKYRIN REPEAT AND PROTEIN KINASE DOMAIN-CONTAINING PROTEIN"/>
    <property type="match status" value="1"/>
</dbReference>
<keyword evidence="5" id="KW-1185">Reference proteome</keyword>
<feature type="repeat" description="ANK" evidence="3">
    <location>
        <begin position="95"/>
        <end position="120"/>
    </location>
</feature>
<dbReference type="InterPro" id="IPR002110">
    <property type="entry name" value="Ankyrin_rpt"/>
</dbReference>
<dbReference type="PROSITE" id="PS50297">
    <property type="entry name" value="ANK_REP_REGION"/>
    <property type="match status" value="11"/>
</dbReference>
<feature type="repeat" description="ANK" evidence="3">
    <location>
        <begin position="387"/>
        <end position="419"/>
    </location>
</feature>
<dbReference type="InterPro" id="IPR036770">
    <property type="entry name" value="Ankyrin_rpt-contain_sf"/>
</dbReference>
<evidence type="ECO:0000313" key="5">
    <source>
        <dbReference type="Proteomes" id="UP001627154"/>
    </source>
</evidence>
<sequence>MFMQMEFFNLDENEVITVQADQHDSESESWTKYYKDDGDALLVKAATYDTYEDFENAYCIEHGCMPLHHAIKSNKPAIVRKILLKGTDVNKVDSLSSTPLYYSILMDNAEIVELLLKSGATAQDSFTENAIQFTYFQRVCQSSHWKIVKLFLDHGCNVNDIFTSDYWNCPKYSRPLHLAITHRRLETIQLLINCNVDLNDANEDGESPLYLACAEDYVEAVELLLSKNALVNTQAHDRTTPLHQAIKCGNHRIVELLLSHGAFIEYGDIDSVENICVPIHEAIKNGHFKIIEELLSHGLHVDMNINKPVSSDYSGFLHTAVETEQIEIVNLLLKFNADVYIRDNNNRVPLHLAAYNENEVIMELLLDYDVNLKVSWEFSTLNAIDKDHCTPFHIACKGRNIDSVQYLIQSHADINAESFKGETPLYFACETGDLAIVKLLIKSGACVNAYTEDNVTPLHVAVKGTHEKIVELLLMHEAVTINQDKNGKIPLEYAVDNLDMRNIELLLQYNPDVNNEHYRKVFLAVLNIHKTFGSEIVDYFFKYGFEIKLEDKSTNVIFTAVTNGYYNIVEQLLNEGADANVSVEGSTLLHSATKNHHCDIIKLLIKHNANVHAKDHVDKLAVHYAIENDDKEILEFFLNNGINTKDYPDLLHYSILKCSNKCKDNLDILLRYDADINYCDEQGINALHLIIQFLRSDVREDYNSLTKFNKYLMSDYIAETVDFLLEKGVNVNAKTAFGWTALHMAIVLDENLDKLVETLLKYDADVDCKNDVGHTPLHLCCQKGNFRIISLLLNFGADINIEDPDGRTPLDAVFKIKQEYQKKAKEISTAVFVNCVEDLISSYFITRAYIDCCNRAVAIFHNHIIKMKIAKLYLNPKNAVYLDDSHRNFQATCLKEINDLKELKINNYVPVYNVLVGDLTEILRFTKNENIQNICEILENPVKFPLYGSMIIERLKKATRREGFLVRAKEALNSLSNFGLPDACTENIIVYLKNEDLRNLASICSQNDEMDVTD</sequence>
<feature type="repeat" description="ANK" evidence="3">
    <location>
        <begin position="584"/>
        <end position="616"/>
    </location>
</feature>
<feature type="repeat" description="ANK" evidence="3">
    <location>
        <begin position="420"/>
        <end position="452"/>
    </location>
</feature>
<feature type="repeat" description="ANK" evidence="3">
    <location>
        <begin position="278"/>
        <end position="306"/>
    </location>
</feature>
<feature type="repeat" description="ANK" evidence="3">
    <location>
        <begin position="171"/>
        <end position="203"/>
    </location>
</feature>
<accession>A0ABD2WUD0</accession>
<dbReference type="Gene3D" id="1.25.40.20">
    <property type="entry name" value="Ankyrin repeat-containing domain"/>
    <property type="match status" value="5"/>
</dbReference>
<evidence type="ECO:0000256" key="3">
    <source>
        <dbReference type="PROSITE-ProRule" id="PRU00023"/>
    </source>
</evidence>
<feature type="repeat" description="ANK" evidence="3">
    <location>
        <begin position="317"/>
        <end position="344"/>
    </location>
</feature>
<feature type="repeat" description="ANK" evidence="3">
    <location>
        <begin position="237"/>
        <end position="269"/>
    </location>
</feature>
<proteinExistence type="predicted"/>
<dbReference type="AlphaFoldDB" id="A0ABD2WUD0"/>
<dbReference type="Proteomes" id="UP001627154">
    <property type="component" value="Unassembled WGS sequence"/>
</dbReference>
<reference evidence="4 5" key="1">
    <citation type="journal article" date="2024" name="bioRxiv">
        <title>A reference genome for Trichogramma kaykai: A tiny desert-dwelling parasitoid wasp with competing sex-ratio distorters.</title>
        <authorList>
            <person name="Culotta J."/>
            <person name="Lindsey A.R."/>
        </authorList>
    </citation>
    <scope>NUCLEOTIDE SEQUENCE [LARGE SCALE GENOMIC DNA]</scope>
    <source>
        <strain evidence="4 5">KSX58</strain>
    </source>
</reference>
<dbReference type="PROSITE" id="PS50088">
    <property type="entry name" value="ANK_REPEAT"/>
    <property type="match status" value="15"/>
</dbReference>
<comment type="caution">
    <text evidence="4">The sequence shown here is derived from an EMBL/GenBank/DDBJ whole genome shotgun (WGS) entry which is preliminary data.</text>
</comment>
<evidence type="ECO:0008006" key="6">
    <source>
        <dbReference type="Google" id="ProtNLM"/>
    </source>
</evidence>
<evidence type="ECO:0000256" key="1">
    <source>
        <dbReference type="ARBA" id="ARBA00022737"/>
    </source>
</evidence>
<feature type="repeat" description="ANK" evidence="3">
    <location>
        <begin position="62"/>
        <end position="94"/>
    </location>
</feature>
<name>A0ABD2WUD0_9HYME</name>
<gene>
    <name evidence="4" type="ORF">TKK_009521</name>
</gene>
<keyword evidence="2 3" id="KW-0040">ANK repeat</keyword>
<dbReference type="PANTHER" id="PTHR24198:SF165">
    <property type="entry name" value="ANKYRIN REPEAT-CONTAINING PROTEIN-RELATED"/>
    <property type="match status" value="1"/>
</dbReference>
<dbReference type="SUPFAM" id="SSF48403">
    <property type="entry name" value="Ankyrin repeat"/>
    <property type="match status" value="3"/>
</dbReference>
<dbReference type="EMBL" id="JBJJXI010000070">
    <property type="protein sequence ID" value="KAL3396651.1"/>
    <property type="molecule type" value="Genomic_DNA"/>
</dbReference>
<organism evidence="4 5">
    <name type="scientific">Trichogramma kaykai</name>
    <dbReference type="NCBI Taxonomy" id="54128"/>
    <lineage>
        <taxon>Eukaryota</taxon>
        <taxon>Metazoa</taxon>
        <taxon>Ecdysozoa</taxon>
        <taxon>Arthropoda</taxon>
        <taxon>Hexapoda</taxon>
        <taxon>Insecta</taxon>
        <taxon>Pterygota</taxon>
        <taxon>Neoptera</taxon>
        <taxon>Endopterygota</taxon>
        <taxon>Hymenoptera</taxon>
        <taxon>Apocrita</taxon>
        <taxon>Proctotrupomorpha</taxon>
        <taxon>Chalcidoidea</taxon>
        <taxon>Trichogrammatidae</taxon>
        <taxon>Trichogramma</taxon>
    </lineage>
</organism>
<protein>
    <recommendedName>
        <fullName evidence="6">PRANC domain-containing protein</fullName>
    </recommendedName>
</protein>
<dbReference type="PRINTS" id="PR01415">
    <property type="entry name" value="ANKYRIN"/>
</dbReference>
<feature type="repeat" description="ANK" evidence="3">
    <location>
        <begin position="453"/>
        <end position="485"/>
    </location>
</feature>
<dbReference type="Pfam" id="PF12796">
    <property type="entry name" value="Ank_2"/>
    <property type="match status" value="7"/>
</dbReference>
<feature type="repeat" description="ANK" evidence="3">
    <location>
        <begin position="345"/>
        <end position="377"/>
    </location>
</feature>
<feature type="repeat" description="ANK" evidence="3">
    <location>
        <begin position="737"/>
        <end position="771"/>
    </location>
</feature>
<dbReference type="Pfam" id="PF13637">
    <property type="entry name" value="Ank_4"/>
    <property type="match status" value="1"/>
</dbReference>
<feature type="repeat" description="ANK" evidence="3">
    <location>
        <begin position="486"/>
        <end position="518"/>
    </location>
</feature>
<keyword evidence="1" id="KW-0677">Repeat</keyword>